<dbReference type="InterPro" id="IPR001584">
    <property type="entry name" value="Integrase_cat-core"/>
</dbReference>
<dbReference type="KEGG" id="adu:107466221"/>
<dbReference type="PANTHER" id="PTHR37984">
    <property type="entry name" value="PROTEIN CBG26694"/>
    <property type="match status" value="1"/>
</dbReference>
<dbReference type="Pfam" id="PF24626">
    <property type="entry name" value="SH3_Tf2-1"/>
    <property type="match status" value="1"/>
</dbReference>
<dbReference type="AlphaFoldDB" id="A0A6P4C647"/>
<dbReference type="InterPro" id="IPR012337">
    <property type="entry name" value="RNaseH-like_sf"/>
</dbReference>
<evidence type="ECO:0000313" key="10">
    <source>
        <dbReference type="Proteomes" id="UP000515211"/>
    </source>
</evidence>
<dbReference type="GO" id="GO:0008233">
    <property type="term" value="F:peptidase activity"/>
    <property type="evidence" value="ECO:0007669"/>
    <property type="project" value="UniProtKB-KW"/>
</dbReference>
<keyword evidence="3" id="KW-0548">Nucleotidyltransferase</keyword>
<accession>A0A6P4C647</accession>
<dbReference type="RefSeq" id="XP_015940693.1">
    <property type="nucleotide sequence ID" value="XM_016085207.1"/>
</dbReference>
<dbReference type="CDD" id="cd01647">
    <property type="entry name" value="RT_LTR"/>
    <property type="match status" value="1"/>
</dbReference>
<keyword evidence="8" id="KW-0511">Multifunctional enzyme</keyword>
<dbReference type="Gene3D" id="3.30.420.10">
    <property type="entry name" value="Ribonuclease H-like superfamily/Ribonuclease H"/>
    <property type="match status" value="1"/>
</dbReference>
<keyword evidence="5" id="KW-0255">Endonuclease</keyword>
<keyword evidence="7" id="KW-0695">RNA-directed DNA polymerase</keyword>
<dbReference type="CDD" id="cd09274">
    <property type="entry name" value="RNase_HI_RT_Ty3"/>
    <property type="match status" value="1"/>
</dbReference>
<feature type="domain" description="Integrase catalytic" evidence="9">
    <location>
        <begin position="410"/>
        <end position="579"/>
    </location>
</feature>
<dbReference type="InterPro" id="IPR043128">
    <property type="entry name" value="Rev_trsase/Diguanyl_cyclase"/>
</dbReference>
<evidence type="ECO:0000256" key="8">
    <source>
        <dbReference type="ARBA" id="ARBA00023268"/>
    </source>
</evidence>
<evidence type="ECO:0000256" key="2">
    <source>
        <dbReference type="ARBA" id="ARBA00022679"/>
    </source>
</evidence>
<proteinExistence type="predicted"/>
<keyword evidence="4" id="KW-0540">Nuclease</keyword>
<evidence type="ECO:0000256" key="7">
    <source>
        <dbReference type="ARBA" id="ARBA00022918"/>
    </source>
</evidence>
<dbReference type="Gene3D" id="3.10.10.10">
    <property type="entry name" value="HIV Type 1 Reverse Transcriptase, subunit A, domain 1"/>
    <property type="match status" value="1"/>
</dbReference>
<evidence type="ECO:0000256" key="1">
    <source>
        <dbReference type="ARBA" id="ARBA00022670"/>
    </source>
</evidence>
<evidence type="ECO:0000256" key="3">
    <source>
        <dbReference type="ARBA" id="ARBA00022695"/>
    </source>
</evidence>
<reference evidence="11" key="2">
    <citation type="submission" date="2025-08" db="UniProtKB">
        <authorList>
            <consortium name="RefSeq"/>
        </authorList>
    </citation>
    <scope>IDENTIFICATION</scope>
    <source>
        <tissue evidence="11">Whole plant</tissue>
    </source>
</reference>
<dbReference type="Proteomes" id="UP000515211">
    <property type="component" value="Chromosome 9"/>
</dbReference>
<keyword evidence="1" id="KW-0645">Protease</keyword>
<reference evidence="10" key="1">
    <citation type="journal article" date="2016" name="Nat. Genet.">
        <title>The genome sequences of Arachis duranensis and Arachis ipaensis, the diploid ancestors of cultivated peanut.</title>
        <authorList>
            <person name="Bertioli D.J."/>
            <person name="Cannon S.B."/>
            <person name="Froenicke L."/>
            <person name="Huang G."/>
            <person name="Farmer A.D."/>
            <person name="Cannon E.K."/>
            <person name="Liu X."/>
            <person name="Gao D."/>
            <person name="Clevenger J."/>
            <person name="Dash S."/>
            <person name="Ren L."/>
            <person name="Moretzsohn M.C."/>
            <person name="Shirasawa K."/>
            <person name="Huang W."/>
            <person name="Vidigal B."/>
            <person name="Abernathy B."/>
            <person name="Chu Y."/>
            <person name="Niederhuth C.E."/>
            <person name="Umale P."/>
            <person name="Araujo A.C."/>
            <person name="Kozik A."/>
            <person name="Kim K.D."/>
            <person name="Burow M.D."/>
            <person name="Varshney R.K."/>
            <person name="Wang X."/>
            <person name="Zhang X."/>
            <person name="Barkley N."/>
            <person name="Guimaraes P.M."/>
            <person name="Isobe S."/>
            <person name="Guo B."/>
            <person name="Liao B."/>
            <person name="Stalker H.T."/>
            <person name="Schmitz R.J."/>
            <person name="Scheffler B.E."/>
            <person name="Leal-Bertioli S.C."/>
            <person name="Xun X."/>
            <person name="Jackson S.A."/>
            <person name="Michelmore R."/>
            <person name="Ozias-Akins P."/>
        </authorList>
    </citation>
    <scope>NUCLEOTIDE SEQUENCE [LARGE SCALE GENOMIC DNA]</scope>
    <source>
        <strain evidence="10">cv. V14167</strain>
    </source>
</reference>
<keyword evidence="10" id="KW-1185">Reference proteome</keyword>
<evidence type="ECO:0000259" key="9">
    <source>
        <dbReference type="PROSITE" id="PS50994"/>
    </source>
</evidence>
<evidence type="ECO:0000256" key="5">
    <source>
        <dbReference type="ARBA" id="ARBA00022759"/>
    </source>
</evidence>
<dbReference type="SUPFAM" id="SSF56672">
    <property type="entry name" value="DNA/RNA polymerases"/>
    <property type="match status" value="1"/>
</dbReference>
<organism evidence="10 11">
    <name type="scientific">Arachis duranensis</name>
    <name type="common">Wild peanut</name>
    <dbReference type="NCBI Taxonomy" id="130453"/>
    <lineage>
        <taxon>Eukaryota</taxon>
        <taxon>Viridiplantae</taxon>
        <taxon>Streptophyta</taxon>
        <taxon>Embryophyta</taxon>
        <taxon>Tracheophyta</taxon>
        <taxon>Spermatophyta</taxon>
        <taxon>Magnoliopsida</taxon>
        <taxon>eudicotyledons</taxon>
        <taxon>Gunneridae</taxon>
        <taxon>Pentapetalae</taxon>
        <taxon>rosids</taxon>
        <taxon>fabids</taxon>
        <taxon>Fabales</taxon>
        <taxon>Fabaceae</taxon>
        <taxon>Papilionoideae</taxon>
        <taxon>50 kb inversion clade</taxon>
        <taxon>dalbergioids sensu lato</taxon>
        <taxon>Dalbergieae</taxon>
        <taxon>Pterocarpus clade</taxon>
        <taxon>Arachis</taxon>
    </lineage>
</organism>
<dbReference type="Gene3D" id="3.10.20.370">
    <property type="match status" value="1"/>
</dbReference>
<dbReference type="InterPro" id="IPR036397">
    <property type="entry name" value="RNaseH_sf"/>
</dbReference>
<dbReference type="SUPFAM" id="SSF53098">
    <property type="entry name" value="Ribonuclease H-like"/>
    <property type="match status" value="1"/>
</dbReference>
<dbReference type="InterPro" id="IPR050951">
    <property type="entry name" value="Retrovirus_Pol_polyprotein"/>
</dbReference>
<sequence>MGGDLVISTPWLRTPRAYIVDYDAAFFCFWHEGQFVTVHVFAQPKGLPLQRAHDHSIPLTKGAEPVKVRSYRALNKITIKDSFPIPAVDEFLDELFGAAIFSKLDLRSEYHQILLTPEDRHKTAFRTHQGLYEWLVMSFGLTNAPTTFQHLMNDVFRPHLWKFVLVFFDDILVYSSSWALHLQHLEMVLKILQRECLFAKLSKCLFGMVEIDYLGHTISRNGVHMKQAKVKGYATLAAPLTDLLKKDAFLWSTEASAAFQYLKDTIISQPVLALPNFELPFELETDASGIGISAVLKQEKHPIAYFSKKLSSTMQQQSTYVREFYAITEAVAKFRHIREALHYPLGSAKFNQTLHTPEQQKWLHKLLGFDFEIQYKSGRENVAADALSRQNPQGEGNYSSRNGLLLWRNRVVIPLGSNLIKIFLKEYHDSTVPFVNKPKPKRSSRLVYCDRLSKFVYFIVLKRDFDSRTVAEAFIGNVVKLHGFPNSIVSDQDHIFISKFWQHLFKLQSTELGMSFAYHPQTDGQSKVVNKALEMYLRCFCFDNPSKWKDLLPWAQFWYNTSFHSSIKMLPYKALYGRDPPSLIRYEVSSQDDQSLQDILLERDRSIEQLKCNLARSQQFMKPFADRRHRHVTFKEGDWVLVKLQPYRQHSVALRNTQKLGMCYFGPFQIDRKINEVDYKLNLPPEARIHDVFHVSALKPFRGENHDQYLPFSLQTLEIGPILQPTEILDSRTVIKNGHEEPQVKIR</sequence>
<dbReference type="InterPro" id="IPR000477">
    <property type="entry name" value="RT_dom"/>
</dbReference>
<dbReference type="GO" id="GO:0003964">
    <property type="term" value="F:RNA-directed DNA polymerase activity"/>
    <property type="evidence" value="ECO:0007669"/>
    <property type="project" value="UniProtKB-KW"/>
</dbReference>
<dbReference type="PROSITE" id="PS50994">
    <property type="entry name" value="INTEGRASE"/>
    <property type="match status" value="1"/>
</dbReference>
<dbReference type="GO" id="GO:0004519">
    <property type="term" value="F:endonuclease activity"/>
    <property type="evidence" value="ECO:0007669"/>
    <property type="project" value="UniProtKB-KW"/>
</dbReference>
<dbReference type="GO" id="GO:0015074">
    <property type="term" value="P:DNA integration"/>
    <property type="evidence" value="ECO:0007669"/>
    <property type="project" value="InterPro"/>
</dbReference>
<gene>
    <name evidence="11" type="primary">LOC107466221</name>
</gene>
<keyword evidence="2" id="KW-0808">Transferase</keyword>
<dbReference type="InterPro" id="IPR041577">
    <property type="entry name" value="RT_RNaseH_2"/>
</dbReference>
<evidence type="ECO:0000256" key="4">
    <source>
        <dbReference type="ARBA" id="ARBA00022722"/>
    </source>
</evidence>
<dbReference type="InterPro" id="IPR056924">
    <property type="entry name" value="SH3_Tf2-1"/>
</dbReference>
<dbReference type="Gene3D" id="3.30.70.270">
    <property type="match status" value="2"/>
</dbReference>
<dbReference type="PANTHER" id="PTHR37984:SF5">
    <property type="entry name" value="PROTEIN NYNRIN-LIKE"/>
    <property type="match status" value="1"/>
</dbReference>
<dbReference type="FunFam" id="3.10.10.10:FF:000007">
    <property type="entry name" value="Retrovirus-related Pol polyprotein from transposon 17.6-like Protein"/>
    <property type="match status" value="1"/>
</dbReference>
<evidence type="ECO:0000256" key="6">
    <source>
        <dbReference type="ARBA" id="ARBA00022801"/>
    </source>
</evidence>
<dbReference type="Pfam" id="PF00078">
    <property type="entry name" value="RVT_1"/>
    <property type="match status" value="1"/>
</dbReference>
<dbReference type="GO" id="GO:0006508">
    <property type="term" value="P:proteolysis"/>
    <property type="evidence" value="ECO:0007669"/>
    <property type="project" value="UniProtKB-KW"/>
</dbReference>
<dbReference type="GO" id="GO:0003676">
    <property type="term" value="F:nucleic acid binding"/>
    <property type="evidence" value="ECO:0007669"/>
    <property type="project" value="InterPro"/>
</dbReference>
<name>A0A6P4C647_ARADU</name>
<dbReference type="InterPro" id="IPR043502">
    <property type="entry name" value="DNA/RNA_pol_sf"/>
</dbReference>
<dbReference type="GeneID" id="107466221"/>
<keyword evidence="6" id="KW-0378">Hydrolase</keyword>
<dbReference type="OrthoDB" id="2013610at2759"/>
<evidence type="ECO:0000313" key="11">
    <source>
        <dbReference type="RefSeq" id="XP_015940693.1"/>
    </source>
</evidence>
<dbReference type="Pfam" id="PF17919">
    <property type="entry name" value="RT_RNaseH_2"/>
    <property type="match status" value="1"/>
</dbReference>
<protein>
    <submittedName>
        <fullName evidence="11">Uncharacterized protein LOC107466221</fullName>
    </submittedName>
</protein>